<protein>
    <submittedName>
        <fullName evidence="4">PaaI family thioesterase</fullName>
    </submittedName>
</protein>
<dbReference type="Gene3D" id="3.10.129.10">
    <property type="entry name" value="Hotdog Thioesterase"/>
    <property type="match status" value="1"/>
</dbReference>
<name>A0ABR8NL13_9MICO</name>
<dbReference type="RefSeq" id="WP_191170979.1">
    <property type="nucleotide sequence ID" value="NZ_JACXZS010000003.1"/>
</dbReference>
<feature type="domain" description="Thioesterase" evidence="3">
    <location>
        <begin position="76"/>
        <end position="153"/>
    </location>
</feature>
<comment type="similarity">
    <text evidence="1">Belongs to the thioesterase PaaI family.</text>
</comment>
<dbReference type="EMBL" id="JACXZS010000003">
    <property type="protein sequence ID" value="MBD3941356.1"/>
    <property type="molecule type" value="Genomic_DNA"/>
</dbReference>
<evidence type="ECO:0000256" key="2">
    <source>
        <dbReference type="ARBA" id="ARBA00022801"/>
    </source>
</evidence>
<dbReference type="PANTHER" id="PTHR21660">
    <property type="entry name" value="THIOESTERASE SUPERFAMILY MEMBER-RELATED"/>
    <property type="match status" value="1"/>
</dbReference>
<evidence type="ECO:0000313" key="5">
    <source>
        <dbReference type="Proteomes" id="UP000598426"/>
    </source>
</evidence>
<dbReference type="SUPFAM" id="SSF54637">
    <property type="entry name" value="Thioesterase/thiol ester dehydrase-isomerase"/>
    <property type="match status" value="1"/>
</dbReference>
<evidence type="ECO:0000259" key="3">
    <source>
        <dbReference type="Pfam" id="PF03061"/>
    </source>
</evidence>
<dbReference type="InterPro" id="IPR039298">
    <property type="entry name" value="ACOT13"/>
</dbReference>
<accession>A0ABR8NL13</accession>
<dbReference type="NCBIfam" id="TIGR00369">
    <property type="entry name" value="unchar_dom_1"/>
    <property type="match status" value="1"/>
</dbReference>
<sequence>MTANADRTRTISWDDPAPPLAASRGLDGLSYLRAIVDGDFPPPPIARLLGFWLASADPGEAVFECDPDEYHYNPLGLVHGGLACTMLDSAVGCAGHTTLPAGVGYTSIDLDVSYLRPILASSGRLRARGWVVKGGRRVIFAQGELTDAGGQVLATASSSLLVLRP</sequence>
<keyword evidence="2" id="KW-0378">Hydrolase</keyword>
<gene>
    <name evidence="4" type="ORF">IF188_06540</name>
</gene>
<reference evidence="4 5" key="1">
    <citation type="submission" date="2020-09" db="EMBL/GenBank/DDBJ databases">
        <title>Isolation and identification of active actinomycetes.</title>
        <authorList>
            <person name="Li X."/>
        </authorList>
    </citation>
    <scope>NUCLEOTIDE SEQUENCE [LARGE SCALE GENOMIC DNA]</scope>
    <source>
        <strain evidence="4 5">NEAU-LLC</strain>
    </source>
</reference>
<dbReference type="InterPro" id="IPR029069">
    <property type="entry name" value="HotDog_dom_sf"/>
</dbReference>
<dbReference type="InterPro" id="IPR006683">
    <property type="entry name" value="Thioestr_dom"/>
</dbReference>
<dbReference type="CDD" id="cd03443">
    <property type="entry name" value="PaaI_thioesterase"/>
    <property type="match status" value="1"/>
</dbReference>
<dbReference type="Pfam" id="PF03061">
    <property type="entry name" value="4HBT"/>
    <property type="match status" value="1"/>
</dbReference>
<dbReference type="InterPro" id="IPR003736">
    <property type="entry name" value="PAAI_dom"/>
</dbReference>
<evidence type="ECO:0000313" key="4">
    <source>
        <dbReference type="EMBL" id="MBD3941356.1"/>
    </source>
</evidence>
<proteinExistence type="inferred from homology"/>
<dbReference type="PANTHER" id="PTHR21660:SF1">
    <property type="entry name" value="ACYL-COENZYME A THIOESTERASE 13"/>
    <property type="match status" value="1"/>
</dbReference>
<organism evidence="4 5">
    <name type="scientific">Microbacterium helvum</name>
    <dbReference type="NCBI Taxonomy" id="2773713"/>
    <lineage>
        <taxon>Bacteria</taxon>
        <taxon>Bacillati</taxon>
        <taxon>Actinomycetota</taxon>
        <taxon>Actinomycetes</taxon>
        <taxon>Micrococcales</taxon>
        <taxon>Microbacteriaceae</taxon>
        <taxon>Microbacterium</taxon>
    </lineage>
</organism>
<dbReference type="Proteomes" id="UP000598426">
    <property type="component" value="Unassembled WGS sequence"/>
</dbReference>
<evidence type="ECO:0000256" key="1">
    <source>
        <dbReference type="ARBA" id="ARBA00008324"/>
    </source>
</evidence>
<keyword evidence="5" id="KW-1185">Reference proteome</keyword>
<comment type="caution">
    <text evidence="4">The sequence shown here is derived from an EMBL/GenBank/DDBJ whole genome shotgun (WGS) entry which is preliminary data.</text>
</comment>